<gene>
    <name evidence="11" type="ORF">D7M11_33320</name>
</gene>
<evidence type="ECO:0000256" key="5">
    <source>
        <dbReference type="ARBA" id="ARBA00023136"/>
    </source>
</evidence>
<dbReference type="InterPro" id="IPR046953">
    <property type="entry name" value="Spore_GerAC-like_C"/>
</dbReference>
<dbReference type="RefSeq" id="WP_120751598.1">
    <property type="nucleotide sequence ID" value="NZ_RBAH01000040.1"/>
</dbReference>
<dbReference type="Pfam" id="PF05504">
    <property type="entry name" value="Spore_GerAC"/>
    <property type="match status" value="1"/>
</dbReference>
<comment type="similarity">
    <text evidence="2">Belongs to the GerABKC lipoprotein family.</text>
</comment>
<dbReference type="NCBIfam" id="TIGR02887">
    <property type="entry name" value="spore_ger_x_C"/>
    <property type="match status" value="1"/>
</dbReference>
<sequence>MKRIVVLWCFMIAAAAILAGCFDQTKIEDVTLALIVGIDVDDKNRTVVYESSPVFHKEAKDKEEKYGVHAITLRRSRDKFDLMAMGLATGSKTRAILVSKKVMEQPDWSNYLDLYMRDAKNTVTSYLIAVDGSVSDIVFFSPKDKPRLPLYLVKLIRTASMRNLTVNTTLRDFHRQMLEPGLTPYVAELKKDGKIKITGTALLDEQGRYKLSLDERENRLLRILQNHKDGDYSFTLSMPEAAAKKGKMDKLSVTGHRIKTKTKVKHEDKFIFDIDVKMSVIISERLFPANVRSNAAALEKEMNKQLEARFAKLVGKIQKARIDPIGLGLYARAYAYPEWKKVQNRWGDVLSEAEIRVKVKTRIAGMGTIK</sequence>
<organism evidence="11 12">
    <name type="scientific">Paenibacillus ginsengarvi</name>
    <dbReference type="NCBI Taxonomy" id="400777"/>
    <lineage>
        <taxon>Bacteria</taxon>
        <taxon>Bacillati</taxon>
        <taxon>Bacillota</taxon>
        <taxon>Bacilli</taxon>
        <taxon>Bacillales</taxon>
        <taxon>Paenibacillaceae</taxon>
        <taxon>Paenibacillus</taxon>
    </lineage>
</organism>
<comment type="caution">
    <text evidence="11">The sequence shown here is derived from an EMBL/GenBank/DDBJ whole genome shotgun (WGS) entry which is preliminary data.</text>
</comment>
<keyword evidence="5" id="KW-0472">Membrane</keyword>
<dbReference type="InterPro" id="IPR008844">
    <property type="entry name" value="Spore_GerAC-like"/>
</dbReference>
<keyword evidence="4 8" id="KW-0732">Signal</keyword>
<keyword evidence="12" id="KW-1185">Reference proteome</keyword>
<feature type="signal peptide" evidence="8">
    <location>
        <begin position="1"/>
        <end position="19"/>
    </location>
</feature>
<accession>A0A3B0AV57</accession>
<proteinExistence type="inferred from homology"/>
<dbReference type="OrthoDB" id="2694406at2"/>
<dbReference type="Proteomes" id="UP000282311">
    <property type="component" value="Unassembled WGS sequence"/>
</dbReference>
<evidence type="ECO:0000256" key="1">
    <source>
        <dbReference type="ARBA" id="ARBA00004635"/>
    </source>
</evidence>
<evidence type="ECO:0000313" key="11">
    <source>
        <dbReference type="EMBL" id="RKN64875.1"/>
    </source>
</evidence>
<feature type="domain" description="Spore germination protein N-terminal" evidence="10">
    <location>
        <begin position="23"/>
        <end position="190"/>
    </location>
</feature>
<comment type="subcellular location">
    <subcellularLocation>
        <location evidence="1">Membrane</location>
        <topology evidence="1">Lipid-anchor</topology>
    </subcellularLocation>
</comment>
<reference evidence="11 12" key="1">
    <citation type="journal article" date="2007" name="Int. J. Syst. Evol. Microbiol.">
        <title>Paenibacillus ginsengarvi sp. nov., isolated from soil from ginseng cultivation.</title>
        <authorList>
            <person name="Yoon M.H."/>
            <person name="Ten L.N."/>
            <person name="Im W.T."/>
        </authorList>
    </citation>
    <scope>NUCLEOTIDE SEQUENCE [LARGE SCALE GENOMIC DNA]</scope>
    <source>
        <strain evidence="11 12">KCTC 13059</strain>
    </source>
</reference>
<keyword evidence="6" id="KW-0564">Palmitate</keyword>
<dbReference type="GO" id="GO:0016020">
    <property type="term" value="C:membrane"/>
    <property type="evidence" value="ECO:0007669"/>
    <property type="project" value="UniProtKB-SubCell"/>
</dbReference>
<feature type="chain" id="PRO_5039676486" evidence="8">
    <location>
        <begin position="20"/>
        <end position="370"/>
    </location>
</feature>
<evidence type="ECO:0000256" key="8">
    <source>
        <dbReference type="SAM" id="SignalP"/>
    </source>
</evidence>
<evidence type="ECO:0000313" key="12">
    <source>
        <dbReference type="Proteomes" id="UP000282311"/>
    </source>
</evidence>
<evidence type="ECO:0000256" key="7">
    <source>
        <dbReference type="ARBA" id="ARBA00023288"/>
    </source>
</evidence>
<dbReference type="PANTHER" id="PTHR35789">
    <property type="entry name" value="SPORE GERMINATION PROTEIN B3"/>
    <property type="match status" value="1"/>
</dbReference>
<keyword evidence="3" id="KW-0309">Germination</keyword>
<dbReference type="PROSITE" id="PS51257">
    <property type="entry name" value="PROKAR_LIPOPROTEIN"/>
    <property type="match status" value="1"/>
</dbReference>
<dbReference type="Gene3D" id="3.30.300.210">
    <property type="entry name" value="Nutrient germinant receptor protein C, domain 3"/>
    <property type="match status" value="1"/>
</dbReference>
<keyword evidence="7" id="KW-0449">Lipoprotein</keyword>
<evidence type="ECO:0000259" key="9">
    <source>
        <dbReference type="Pfam" id="PF05504"/>
    </source>
</evidence>
<evidence type="ECO:0000259" key="10">
    <source>
        <dbReference type="Pfam" id="PF25198"/>
    </source>
</evidence>
<evidence type="ECO:0000256" key="2">
    <source>
        <dbReference type="ARBA" id="ARBA00007886"/>
    </source>
</evidence>
<protein>
    <submittedName>
        <fullName evidence="11">Ger(X)C family spore germination protein</fullName>
    </submittedName>
</protein>
<name>A0A3B0AV57_9BACL</name>
<dbReference type="InterPro" id="IPR057336">
    <property type="entry name" value="GerAC_N"/>
</dbReference>
<dbReference type="EMBL" id="RBAH01000040">
    <property type="protein sequence ID" value="RKN64875.1"/>
    <property type="molecule type" value="Genomic_DNA"/>
</dbReference>
<dbReference type="InterPro" id="IPR038501">
    <property type="entry name" value="Spore_GerAC_C_sf"/>
</dbReference>
<dbReference type="Pfam" id="PF25198">
    <property type="entry name" value="Spore_GerAC_N"/>
    <property type="match status" value="1"/>
</dbReference>
<feature type="domain" description="Spore germination GerAC-like C-terminal" evidence="9">
    <location>
        <begin position="198"/>
        <end position="367"/>
    </location>
</feature>
<evidence type="ECO:0000256" key="3">
    <source>
        <dbReference type="ARBA" id="ARBA00022544"/>
    </source>
</evidence>
<dbReference type="PANTHER" id="PTHR35789:SF1">
    <property type="entry name" value="SPORE GERMINATION PROTEIN B3"/>
    <property type="match status" value="1"/>
</dbReference>
<evidence type="ECO:0000256" key="6">
    <source>
        <dbReference type="ARBA" id="ARBA00023139"/>
    </source>
</evidence>
<evidence type="ECO:0000256" key="4">
    <source>
        <dbReference type="ARBA" id="ARBA00022729"/>
    </source>
</evidence>
<dbReference type="GO" id="GO:0009847">
    <property type="term" value="P:spore germination"/>
    <property type="evidence" value="ECO:0007669"/>
    <property type="project" value="InterPro"/>
</dbReference>
<dbReference type="AlphaFoldDB" id="A0A3B0AV57"/>